<protein>
    <submittedName>
        <fullName evidence="2">Uncharacterized protein</fullName>
    </submittedName>
</protein>
<evidence type="ECO:0000256" key="1">
    <source>
        <dbReference type="SAM" id="MobiDB-lite"/>
    </source>
</evidence>
<dbReference type="AlphaFoldDB" id="A0A2N5TG45"/>
<gene>
    <name evidence="2" type="ORF">PCASD_08392</name>
</gene>
<evidence type="ECO:0000313" key="3">
    <source>
        <dbReference type="Proteomes" id="UP000235392"/>
    </source>
</evidence>
<proteinExistence type="predicted"/>
<reference evidence="2 3" key="1">
    <citation type="submission" date="2017-11" db="EMBL/GenBank/DDBJ databases">
        <title>De novo assembly and phasing of dikaryotic genomes from two isolates of Puccinia coronata f. sp. avenae, the causal agent of oat crown rust.</title>
        <authorList>
            <person name="Miller M.E."/>
            <person name="Zhang Y."/>
            <person name="Omidvar V."/>
            <person name="Sperschneider J."/>
            <person name="Schwessinger B."/>
            <person name="Raley C."/>
            <person name="Palmer J.M."/>
            <person name="Garnica D."/>
            <person name="Upadhyaya N."/>
            <person name="Rathjen J."/>
            <person name="Taylor J.M."/>
            <person name="Park R.F."/>
            <person name="Dodds P.N."/>
            <person name="Hirsch C.D."/>
            <person name="Kianian S.F."/>
            <person name="Figueroa M."/>
        </authorList>
    </citation>
    <scope>NUCLEOTIDE SEQUENCE [LARGE SCALE GENOMIC DNA]</scope>
    <source>
        <strain evidence="2">12SD80</strain>
    </source>
</reference>
<name>A0A2N5TG45_9BASI</name>
<feature type="region of interest" description="Disordered" evidence="1">
    <location>
        <begin position="1"/>
        <end position="44"/>
    </location>
</feature>
<dbReference type="EMBL" id="PGCI01000610">
    <property type="protein sequence ID" value="PLW24378.1"/>
    <property type="molecule type" value="Genomic_DNA"/>
</dbReference>
<evidence type="ECO:0000313" key="2">
    <source>
        <dbReference type="EMBL" id="PLW24378.1"/>
    </source>
</evidence>
<comment type="caution">
    <text evidence="2">The sequence shown here is derived from an EMBL/GenBank/DDBJ whole genome shotgun (WGS) entry which is preliminary data.</text>
</comment>
<dbReference type="Proteomes" id="UP000235392">
    <property type="component" value="Unassembled WGS sequence"/>
</dbReference>
<sequence>MTFGPYGESKGYSREQGTSGHHIQQCAARRVASKLTRDSNGNQPDTFMLRVARKLHRAPVNSSREVALAHWMLLHDSASEGFFMV</sequence>
<accession>A0A2N5TG45</accession>
<organism evidence="2 3">
    <name type="scientific">Puccinia coronata f. sp. avenae</name>
    <dbReference type="NCBI Taxonomy" id="200324"/>
    <lineage>
        <taxon>Eukaryota</taxon>
        <taxon>Fungi</taxon>
        <taxon>Dikarya</taxon>
        <taxon>Basidiomycota</taxon>
        <taxon>Pucciniomycotina</taxon>
        <taxon>Pucciniomycetes</taxon>
        <taxon>Pucciniales</taxon>
        <taxon>Pucciniaceae</taxon>
        <taxon>Puccinia</taxon>
    </lineage>
</organism>